<dbReference type="OrthoDB" id="2166958at2"/>
<evidence type="ECO:0000313" key="2">
    <source>
        <dbReference type="EMBL" id="OAB46233.1"/>
    </source>
</evidence>
<dbReference type="AlphaFoldDB" id="A0A168NZ13"/>
<keyword evidence="3" id="KW-1185">Reference proteome</keyword>
<feature type="region of interest" description="Disordered" evidence="1">
    <location>
        <begin position="60"/>
        <end position="86"/>
    </location>
</feature>
<accession>A0A168NZ13</accession>
<dbReference type="RefSeq" id="WP_068528047.1">
    <property type="nucleotide sequence ID" value="NZ_LVJH01000002.1"/>
</dbReference>
<name>A0A168NZ13_9BACL</name>
<gene>
    <name evidence="2" type="ORF">PGLA_02290</name>
</gene>
<comment type="caution">
    <text evidence="2">The sequence shown here is derived from an EMBL/GenBank/DDBJ whole genome shotgun (WGS) entry which is preliminary data.</text>
</comment>
<evidence type="ECO:0000256" key="1">
    <source>
        <dbReference type="SAM" id="MobiDB-lite"/>
    </source>
</evidence>
<dbReference type="Proteomes" id="UP000076967">
    <property type="component" value="Unassembled WGS sequence"/>
</dbReference>
<reference evidence="2 3" key="1">
    <citation type="submission" date="2016-03" db="EMBL/GenBank/DDBJ databases">
        <title>Draft genome sequence of Paenibacillus glacialis DSM 22343.</title>
        <authorList>
            <person name="Shin S.-K."/>
            <person name="Yi H."/>
        </authorList>
    </citation>
    <scope>NUCLEOTIDE SEQUENCE [LARGE SCALE GENOMIC DNA]</scope>
    <source>
        <strain evidence="2 3">DSM 22343</strain>
    </source>
</reference>
<sequence length="86" mass="9754">MKTKVLAVIGVVVLSIGIGTIAYATEVGTGPVREMRPFMKEMHPNLNESELEQMYNSCHQQGSDNNYSSRMMNNNSRMYDNSMMHH</sequence>
<dbReference type="EMBL" id="LVJH01000002">
    <property type="protein sequence ID" value="OAB46233.1"/>
    <property type="molecule type" value="Genomic_DNA"/>
</dbReference>
<feature type="compositionally biased region" description="Low complexity" evidence="1">
    <location>
        <begin position="63"/>
        <end position="86"/>
    </location>
</feature>
<protein>
    <recommendedName>
        <fullName evidence="4">FAD/FMN-containing dehydrogenase</fullName>
    </recommendedName>
</protein>
<evidence type="ECO:0000313" key="3">
    <source>
        <dbReference type="Proteomes" id="UP000076967"/>
    </source>
</evidence>
<evidence type="ECO:0008006" key="4">
    <source>
        <dbReference type="Google" id="ProtNLM"/>
    </source>
</evidence>
<proteinExistence type="predicted"/>
<organism evidence="2 3">
    <name type="scientific">Paenibacillus glacialis</name>
    <dbReference type="NCBI Taxonomy" id="494026"/>
    <lineage>
        <taxon>Bacteria</taxon>
        <taxon>Bacillati</taxon>
        <taxon>Bacillota</taxon>
        <taxon>Bacilli</taxon>
        <taxon>Bacillales</taxon>
        <taxon>Paenibacillaceae</taxon>
        <taxon>Paenibacillus</taxon>
    </lineage>
</organism>